<dbReference type="Proteomes" id="UP000015241">
    <property type="component" value="Unassembled WGS sequence"/>
</dbReference>
<feature type="domain" description="T6SS Phospholipase effector Tle1-like catalytic" evidence="1">
    <location>
        <begin position="13"/>
        <end position="302"/>
    </location>
</feature>
<dbReference type="STRING" id="743788.S8E8N3"/>
<name>S8E8N3_FOMSC</name>
<evidence type="ECO:0000259" key="1">
    <source>
        <dbReference type="Pfam" id="PF09994"/>
    </source>
</evidence>
<dbReference type="eggNOG" id="ENOG502QPR9">
    <property type="taxonomic scope" value="Eukaryota"/>
</dbReference>
<dbReference type="InterPro" id="IPR018712">
    <property type="entry name" value="Tle1-like_cat"/>
</dbReference>
<reference evidence="2 3" key="1">
    <citation type="journal article" date="2012" name="Science">
        <title>The Paleozoic origin of enzymatic lignin decomposition reconstructed from 31 fungal genomes.</title>
        <authorList>
            <person name="Floudas D."/>
            <person name="Binder M."/>
            <person name="Riley R."/>
            <person name="Barry K."/>
            <person name="Blanchette R.A."/>
            <person name="Henrissat B."/>
            <person name="Martinez A.T."/>
            <person name="Otillar R."/>
            <person name="Spatafora J.W."/>
            <person name="Yadav J.S."/>
            <person name="Aerts A."/>
            <person name="Benoit I."/>
            <person name="Boyd A."/>
            <person name="Carlson A."/>
            <person name="Copeland A."/>
            <person name="Coutinho P.M."/>
            <person name="de Vries R.P."/>
            <person name="Ferreira P."/>
            <person name="Findley K."/>
            <person name="Foster B."/>
            <person name="Gaskell J."/>
            <person name="Glotzer D."/>
            <person name="Gorecki P."/>
            <person name="Heitman J."/>
            <person name="Hesse C."/>
            <person name="Hori C."/>
            <person name="Igarashi K."/>
            <person name="Jurgens J.A."/>
            <person name="Kallen N."/>
            <person name="Kersten P."/>
            <person name="Kohler A."/>
            <person name="Kuees U."/>
            <person name="Kumar T.K.A."/>
            <person name="Kuo A."/>
            <person name="LaButti K."/>
            <person name="Larrondo L.F."/>
            <person name="Lindquist E."/>
            <person name="Ling A."/>
            <person name="Lombard V."/>
            <person name="Lucas S."/>
            <person name="Lundell T."/>
            <person name="Martin R."/>
            <person name="McLaughlin D.J."/>
            <person name="Morgenstern I."/>
            <person name="Morin E."/>
            <person name="Murat C."/>
            <person name="Nagy L.G."/>
            <person name="Nolan M."/>
            <person name="Ohm R.A."/>
            <person name="Patyshakuliyeva A."/>
            <person name="Rokas A."/>
            <person name="Ruiz-Duenas F.J."/>
            <person name="Sabat G."/>
            <person name="Salamov A."/>
            <person name="Samejima M."/>
            <person name="Schmutz J."/>
            <person name="Slot J.C."/>
            <person name="St John F."/>
            <person name="Stenlid J."/>
            <person name="Sun H."/>
            <person name="Sun S."/>
            <person name="Syed K."/>
            <person name="Tsang A."/>
            <person name="Wiebenga A."/>
            <person name="Young D."/>
            <person name="Pisabarro A."/>
            <person name="Eastwood D.C."/>
            <person name="Martin F."/>
            <person name="Cullen D."/>
            <person name="Grigoriev I.V."/>
            <person name="Hibbett D.S."/>
        </authorList>
    </citation>
    <scope>NUCLEOTIDE SEQUENCE</scope>
    <source>
        <strain evidence="3">FP-58527</strain>
    </source>
</reference>
<dbReference type="PANTHER" id="PTHR33840:SF2">
    <property type="entry name" value="TLE1 PHOSPHOLIPASE DOMAIN-CONTAINING PROTEIN"/>
    <property type="match status" value="1"/>
</dbReference>
<evidence type="ECO:0000313" key="3">
    <source>
        <dbReference type="Proteomes" id="UP000015241"/>
    </source>
</evidence>
<proteinExistence type="predicted"/>
<gene>
    <name evidence="2" type="ORF">FOMPIDRAFT_83353</name>
</gene>
<dbReference type="SUPFAM" id="SSF53474">
    <property type="entry name" value="alpha/beta-Hydrolases"/>
    <property type="match status" value="1"/>
</dbReference>
<dbReference type="AlphaFoldDB" id="S8E8N3"/>
<dbReference type="HOGENOM" id="CLU_005049_5_0_1"/>
<dbReference type="PANTHER" id="PTHR33840">
    <property type="match status" value="1"/>
</dbReference>
<sequence length="489" mass="56209">METSRYVEEASPRSLVLCFDGTSNEFTDHNTNVVKLYRLLETNSPRQLCYYQPGIGTGAFAPTGQFSPIMRKLESWLDLAFAIFLDAHIRSGYTFIMQNYRPGDRISLFGFSRGAYVARALAGMLHKVGLLPKDNTEQVPFAYKLYRKTGRMNEKLAKAYKDTFCRTVYIDFIGVWDTVESVGLLAGRSLPFVTSNHGVRIFRHALALDECRSKFRPSLYATETLPSHACDGTDDERDELQGAFWPQNPFDTFAQRHARELPQTDVLELWFPGCHSDVGGGNLANEAEHDLARIPFRWMVREIYRATSEGKCSIAFDPYELYEAAIPVRDDIQEAPAPYVQDGPVSYIQEGPTPYPWDSTQVFDAINSRLRDEHNRLPMQPKESYEGPLTTQDKQDAIQPLHNKLLISSGGWAAPLWWFQELWFVRYYNQRKSYRPNLGRGRELHERPKLHWTVKERRDKLKDYKPRATWQGEATLEGRDDSTSVTISF</sequence>
<dbReference type="Pfam" id="PF09994">
    <property type="entry name" value="T6SS_Tle1-like_cat"/>
    <property type="match status" value="1"/>
</dbReference>
<dbReference type="InterPro" id="IPR029058">
    <property type="entry name" value="AB_hydrolase_fold"/>
</dbReference>
<evidence type="ECO:0000313" key="2">
    <source>
        <dbReference type="EMBL" id="EPT01352.1"/>
    </source>
</evidence>
<dbReference type="OrthoDB" id="3162439at2759"/>
<organism evidence="2 3">
    <name type="scientific">Fomitopsis schrenkii</name>
    <name type="common">Brown rot fungus</name>
    <dbReference type="NCBI Taxonomy" id="2126942"/>
    <lineage>
        <taxon>Eukaryota</taxon>
        <taxon>Fungi</taxon>
        <taxon>Dikarya</taxon>
        <taxon>Basidiomycota</taxon>
        <taxon>Agaricomycotina</taxon>
        <taxon>Agaricomycetes</taxon>
        <taxon>Polyporales</taxon>
        <taxon>Fomitopsis</taxon>
    </lineage>
</organism>
<dbReference type="EMBL" id="KE504142">
    <property type="protein sequence ID" value="EPT01352.1"/>
    <property type="molecule type" value="Genomic_DNA"/>
</dbReference>
<keyword evidence="3" id="KW-1185">Reference proteome</keyword>
<protein>
    <recommendedName>
        <fullName evidence="1">T6SS Phospholipase effector Tle1-like catalytic domain-containing protein</fullName>
    </recommendedName>
</protein>
<accession>S8E8N3</accession>
<dbReference type="InParanoid" id="S8E8N3"/>